<proteinExistence type="predicted"/>
<organism evidence="1 2">
    <name type="scientific">Ancylostoma caninum</name>
    <name type="common">Dog hookworm</name>
    <dbReference type="NCBI Taxonomy" id="29170"/>
    <lineage>
        <taxon>Eukaryota</taxon>
        <taxon>Metazoa</taxon>
        <taxon>Ecdysozoa</taxon>
        <taxon>Nematoda</taxon>
        <taxon>Chromadorea</taxon>
        <taxon>Rhabditida</taxon>
        <taxon>Rhabditina</taxon>
        <taxon>Rhabditomorpha</taxon>
        <taxon>Strongyloidea</taxon>
        <taxon>Ancylostomatidae</taxon>
        <taxon>Ancylostomatinae</taxon>
        <taxon>Ancylostoma</taxon>
    </lineage>
</organism>
<sequence>MVCRHGIELLEHLIQGLSNLQEITPPRPDEVCRLFLRRNVRMRNADVAGEFVVVGGVSPSPCTYTWEGIVRKRRCRGVSVYFLLKRKLSQFLSRYLSLFLSVFVFVI</sequence>
<name>A0A368F2G4_ANCCA</name>
<dbReference type="AlphaFoldDB" id="A0A368F2G4"/>
<protein>
    <submittedName>
        <fullName evidence="1">Uncharacterized protein</fullName>
    </submittedName>
</protein>
<comment type="caution">
    <text evidence="1">The sequence shown here is derived from an EMBL/GenBank/DDBJ whole genome shotgun (WGS) entry which is preliminary data.</text>
</comment>
<dbReference type="Proteomes" id="UP000252519">
    <property type="component" value="Unassembled WGS sequence"/>
</dbReference>
<evidence type="ECO:0000313" key="2">
    <source>
        <dbReference type="Proteomes" id="UP000252519"/>
    </source>
</evidence>
<evidence type="ECO:0000313" key="1">
    <source>
        <dbReference type="EMBL" id="RCN26286.1"/>
    </source>
</evidence>
<gene>
    <name evidence="1" type="ORF">ANCCAN_27988</name>
</gene>
<dbReference type="EMBL" id="JOJR01008448">
    <property type="protein sequence ID" value="RCN26286.1"/>
    <property type="molecule type" value="Genomic_DNA"/>
</dbReference>
<reference evidence="1 2" key="1">
    <citation type="submission" date="2014-10" db="EMBL/GenBank/DDBJ databases">
        <title>Draft genome of the hookworm Ancylostoma caninum.</title>
        <authorList>
            <person name="Mitreva M."/>
        </authorList>
    </citation>
    <scope>NUCLEOTIDE SEQUENCE [LARGE SCALE GENOMIC DNA]</scope>
    <source>
        <strain evidence="1 2">Baltimore</strain>
    </source>
</reference>
<keyword evidence="2" id="KW-1185">Reference proteome</keyword>
<accession>A0A368F2G4</accession>